<evidence type="ECO:0008006" key="2">
    <source>
        <dbReference type="Google" id="ProtNLM"/>
    </source>
</evidence>
<accession>A0A3B0T0U9</accession>
<proteinExistence type="predicted"/>
<dbReference type="EMBL" id="UOEH01000552">
    <property type="protein sequence ID" value="VAW06987.1"/>
    <property type="molecule type" value="Genomic_DNA"/>
</dbReference>
<dbReference type="PROSITE" id="PS51257">
    <property type="entry name" value="PROKAR_LIPOPROTEIN"/>
    <property type="match status" value="1"/>
</dbReference>
<gene>
    <name evidence="1" type="ORF">MNBD_ALPHA05-692</name>
</gene>
<evidence type="ECO:0000313" key="1">
    <source>
        <dbReference type="EMBL" id="VAW06987.1"/>
    </source>
</evidence>
<sequence>MKVFTILSIAALLAACAATGPAQYGPSGASNFGYSSTKIEVDRYRIVYRGSGGMPPEMVEDYALRRAAELALANGYDWFRVASRDMAQEQRGGVSIGAGFGSGSYGRHGGGSVGVGGNVGKVGAQGYFTVRMEVIMGKGDAPDDGGAYDALSVIDSFVDPETGIAQ</sequence>
<reference evidence="1" key="1">
    <citation type="submission" date="2018-06" db="EMBL/GenBank/DDBJ databases">
        <authorList>
            <person name="Zhirakovskaya E."/>
        </authorList>
    </citation>
    <scope>NUCLEOTIDE SEQUENCE</scope>
</reference>
<organism evidence="1">
    <name type="scientific">hydrothermal vent metagenome</name>
    <dbReference type="NCBI Taxonomy" id="652676"/>
    <lineage>
        <taxon>unclassified sequences</taxon>
        <taxon>metagenomes</taxon>
        <taxon>ecological metagenomes</taxon>
    </lineage>
</organism>
<dbReference type="AlphaFoldDB" id="A0A3B0T0U9"/>
<name>A0A3B0T0U9_9ZZZZ</name>
<protein>
    <recommendedName>
        <fullName evidence="2">Lipoprotein</fullName>
    </recommendedName>
</protein>
<dbReference type="NCBIfam" id="NF047637">
    <property type="entry name" value="lipo_CC0125"/>
    <property type="match status" value="1"/>
</dbReference>